<sequence length="274" mass="30700">MHSLKTNRNKGNDNSQSRGLFKGLSHAGVFIFLIAIAMLVRSCSLFDAKATFTKTSEVAKNAEEFIGKSVTIKSRAIQKIGLSSFTVSDAQFFHGEPIVVINASGIPFDLPLDQNIKIQVTGQVRNLVIPKIEREFNLKIQDEYYRDYINKPAIIAQNLILAPQPSQITQHPEQYYRYKVAVTGKLENIRSPVLLTLDKNQLFGGQDLLVLLKAPPKVTINQGQTVSVMGEVRPFVVTEIEQDYDFTWDVNVKRALEAEYGNRTVLVAEVVYPS</sequence>
<proteinExistence type="predicted"/>
<dbReference type="AlphaFoldDB" id="A0A367QD61"/>
<organism evidence="2 3">
    <name type="scientific">Nostoc minutum NIES-26</name>
    <dbReference type="NCBI Taxonomy" id="1844469"/>
    <lineage>
        <taxon>Bacteria</taxon>
        <taxon>Bacillati</taxon>
        <taxon>Cyanobacteriota</taxon>
        <taxon>Cyanophyceae</taxon>
        <taxon>Nostocales</taxon>
        <taxon>Nostocaceae</taxon>
        <taxon>Nostoc</taxon>
    </lineage>
</organism>
<evidence type="ECO:0000313" key="2">
    <source>
        <dbReference type="EMBL" id="RCJ21985.1"/>
    </source>
</evidence>
<keyword evidence="1" id="KW-0472">Membrane</keyword>
<name>A0A367QD61_9NOSO</name>
<protein>
    <submittedName>
        <fullName evidence="2">Uncharacterized protein</fullName>
    </submittedName>
</protein>
<keyword evidence="1" id="KW-0812">Transmembrane</keyword>
<reference evidence="2" key="1">
    <citation type="submission" date="2016-04" db="EMBL/GenBank/DDBJ databases">
        <authorList>
            <person name="Tabuchi Yagui T.R."/>
        </authorList>
    </citation>
    <scope>NUCLEOTIDE SEQUENCE [LARGE SCALE GENOMIC DNA]</scope>
    <source>
        <strain evidence="2">NIES-26</strain>
    </source>
</reference>
<dbReference type="EMBL" id="LXQD01000328">
    <property type="protein sequence ID" value="RCJ21985.1"/>
    <property type="molecule type" value="Genomic_DNA"/>
</dbReference>
<feature type="transmembrane region" description="Helical" evidence="1">
    <location>
        <begin position="20"/>
        <end position="40"/>
    </location>
</feature>
<accession>A0A367QD61</accession>
<keyword evidence="1" id="KW-1133">Transmembrane helix</keyword>
<gene>
    <name evidence="2" type="ORF">A6770_04990</name>
</gene>
<dbReference type="Proteomes" id="UP000252107">
    <property type="component" value="Unassembled WGS sequence"/>
</dbReference>
<keyword evidence="3" id="KW-1185">Reference proteome</keyword>
<evidence type="ECO:0000313" key="3">
    <source>
        <dbReference type="Proteomes" id="UP000252107"/>
    </source>
</evidence>
<comment type="caution">
    <text evidence="2">The sequence shown here is derived from an EMBL/GenBank/DDBJ whole genome shotgun (WGS) entry which is preliminary data.</text>
</comment>
<evidence type="ECO:0000256" key="1">
    <source>
        <dbReference type="SAM" id="Phobius"/>
    </source>
</evidence>